<dbReference type="PRINTS" id="PR00111">
    <property type="entry name" value="ABHYDROLASE"/>
</dbReference>
<reference evidence="3 4" key="1">
    <citation type="submission" date="2024-09" db="EMBL/GenBank/DDBJ databases">
        <title>Chromosome-scale assembly of Riccia fluitans.</title>
        <authorList>
            <person name="Paukszto L."/>
            <person name="Sawicki J."/>
            <person name="Karawczyk K."/>
            <person name="Piernik-Szablinska J."/>
            <person name="Szczecinska M."/>
            <person name="Mazdziarz M."/>
        </authorList>
    </citation>
    <scope>NUCLEOTIDE SEQUENCE [LARGE SCALE GENOMIC DNA]</scope>
    <source>
        <strain evidence="3">Rf_01</strain>
        <tissue evidence="3">Aerial parts of the thallus</tissue>
    </source>
</reference>
<dbReference type="PANTHER" id="PTHR11614">
    <property type="entry name" value="PHOSPHOLIPASE-RELATED"/>
    <property type="match status" value="1"/>
</dbReference>
<dbReference type="Pfam" id="PF12146">
    <property type="entry name" value="Hydrolase_4"/>
    <property type="match status" value="1"/>
</dbReference>
<evidence type="ECO:0000259" key="2">
    <source>
        <dbReference type="Pfam" id="PF12146"/>
    </source>
</evidence>
<evidence type="ECO:0000313" key="3">
    <source>
        <dbReference type="EMBL" id="KAL2635175.1"/>
    </source>
</evidence>
<feature type="transmembrane region" description="Helical" evidence="1">
    <location>
        <begin position="21"/>
        <end position="39"/>
    </location>
</feature>
<dbReference type="InterPro" id="IPR029058">
    <property type="entry name" value="AB_hydrolase_fold"/>
</dbReference>
<dbReference type="SUPFAM" id="SSF53474">
    <property type="entry name" value="alpha/beta-Hydrolases"/>
    <property type="match status" value="1"/>
</dbReference>
<dbReference type="AlphaFoldDB" id="A0ABD1YWZ0"/>
<accession>A0ABD1YWZ0</accession>
<dbReference type="Gene3D" id="3.40.50.1820">
    <property type="entry name" value="alpha/beta hydrolase"/>
    <property type="match status" value="1"/>
</dbReference>
<keyword evidence="4" id="KW-1185">Reference proteome</keyword>
<gene>
    <name evidence="3" type="ORF">R1flu_006654</name>
</gene>
<evidence type="ECO:0000256" key="1">
    <source>
        <dbReference type="SAM" id="Phobius"/>
    </source>
</evidence>
<keyword evidence="1" id="KW-0812">Transmembrane</keyword>
<dbReference type="InterPro" id="IPR000073">
    <property type="entry name" value="AB_hydrolase_1"/>
</dbReference>
<dbReference type="EMBL" id="JBHFFA010000003">
    <property type="protein sequence ID" value="KAL2635175.1"/>
    <property type="molecule type" value="Genomic_DNA"/>
</dbReference>
<dbReference type="InterPro" id="IPR022742">
    <property type="entry name" value="Hydrolase_4"/>
</dbReference>
<feature type="domain" description="Serine aminopeptidase S33" evidence="2">
    <location>
        <begin position="152"/>
        <end position="390"/>
    </location>
</feature>
<dbReference type="Proteomes" id="UP001605036">
    <property type="component" value="Unassembled WGS sequence"/>
</dbReference>
<organism evidence="3 4">
    <name type="scientific">Riccia fluitans</name>
    <dbReference type="NCBI Taxonomy" id="41844"/>
    <lineage>
        <taxon>Eukaryota</taxon>
        <taxon>Viridiplantae</taxon>
        <taxon>Streptophyta</taxon>
        <taxon>Embryophyta</taxon>
        <taxon>Marchantiophyta</taxon>
        <taxon>Marchantiopsida</taxon>
        <taxon>Marchantiidae</taxon>
        <taxon>Marchantiales</taxon>
        <taxon>Ricciaceae</taxon>
        <taxon>Riccia</taxon>
    </lineage>
</organism>
<comment type="caution">
    <text evidence="3">The sequence shown here is derived from an EMBL/GenBank/DDBJ whole genome shotgun (WGS) entry which is preliminary data.</text>
</comment>
<feature type="transmembrane region" description="Helical" evidence="1">
    <location>
        <begin position="46"/>
        <end position="67"/>
    </location>
</feature>
<dbReference type="FunFam" id="3.40.50.1820:FF:000054">
    <property type="entry name" value="Alpha/beta-Hydrolases superfamily protein"/>
    <property type="match status" value="1"/>
</dbReference>
<keyword evidence="1" id="KW-0472">Membrane</keyword>
<proteinExistence type="predicted"/>
<evidence type="ECO:0000313" key="4">
    <source>
        <dbReference type="Proteomes" id="UP001605036"/>
    </source>
</evidence>
<protein>
    <recommendedName>
        <fullName evidence="2">Serine aminopeptidase S33 domain-containing protein</fullName>
    </recommendedName>
</protein>
<keyword evidence="1" id="KW-1133">Transmembrane helix</keyword>
<name>A0ABD1YWZ0_9MARC</name>
<sequence>MVGSVEAAGSALQASQGKGGLISYSTEAVILLLITALVVQLRFSSFLPRVGSVILANGYAILAAVTFESSEKVVGLKKSEAAQAQVFEPELPSLETEAGRRETRTRYRTKINEILGICADEDAEGLRITEGFEVNSRGYELFTKSWVPEVGTPKASVCICHGYGDTCTFFFESIARSLAYKGYAVFAMDYVGFGMSAGLHAYIPNFDLLVEDVVEHYSSIKEREEFSSLPLFLMGESMGGAVALKAHLKAPKVFDGAVLVAPMCKIAQEMYPPWYLIEALKLIAKVIPKAKLVPSGDIAEIGFRDVQKRAKAMQNMIAFVGKPRLGTALSLLNATDEIEKDLDKISLPLLILHGAADRVTDPAVSKALYEKACNPDKTLLLYENAWHAVLEGLGTRRLKEHICRLQRSQEKN</sequence>
<dbReference type="InterPro" id="IPR051044">
    <property type="entry name" value="MAG_DAG_Lipase"/>
</dbReference>